<dbReference type="EMBL" id="CASHSV030000002">
    <property type="protein sequence ID" value="CAJ2635104.1"/>
    <property type="molecule type" value="Genomic_DNA"/>
</dbReference>
<proteinExistence type="predicted"/>
<accession>A0ACB0IS60</accession>
<reference evidence="1" key="1">
    <citation type="submission" date="2023-10" db="EMBL/GenBank/DDBJ databases">
        <authorList>
            <person name="Rodriguez Cubillos JULIANA M."/>
            <person name="De Vega J."/>
        </authorList>
    </citation>
    <scope>NUCLEOTIDE SEQUENCE</scope>
</reference>
<name>A0ACB0IS60_TRIPR</name>
<organism evidence="1 2">
    <name type="scientific">Trifolium pratense</name>
    <name type="common">Red clover</name>
    <dbReference type="NCBI Taxonomy" id="57577"/>
    <lineage>
        <taxon>Eukaryota</taxon>
        <taxon>Viridiplantae</taxon>
        <taxon>Streptophyta</taxon>
        <taxon>Embryophyta</taxon>
        <taxon>Tracheophyta</taxon>
        <taxon>Spermatophyta</taxon>
        <taxon>Magnoliopsida</taxon>
        <taxon>eudicotyledons</taxon>
        <taxon>Gunneridae</taxon>
        <taxon>Pentapetalae</taxon>
        <taxon>rosids</taxon>
        <taxon>fabids</taxon>
        <taxon>Fabales</taxon>
        <taxon>Fabaceae</taxon>
        <taxon>Papilionoideae</taxon>
        <taxon>50 kb inversion clade</taxon>
        <taxon>NPAAA clade</taxon>
        <taxon>Hologalegina</taxon>
        <taxon>IRL clade</taxon>
        <taxon>Trifolieae</taxon>
        <taxon>Trifolium</taxon>
    </lineage>
</organism>
<dbReference type="Proteomes" id="UP001177021">
    <property type="component" value="Unassembled WGS sequence"/>
</dbReference>
<comment type="caution">
    <text evidence="1">The sequence shown here is derived from an EMBL/GenBank/DDBJ whole genome shotgun (WGS) entry which is preliminary data.</text>
</comment>
<keyword evidence="2" id="KW-1185">Reference proteome</keyword>
<gene>
    <name evidence="1" type="ORF">MILVUS5_LOCUS5861</name>
</gene>
<evidence type="ECO:0000313" key="1">
    <source>
        <dbReference type="EMBL" id="CAJ2635104.1"/>
    </source>
</evidence>
<sequence length="47" mass="5759">MLYESGLQYGVLNHSCVMFLVVNRFFKEYSDEEREHAEKLIKYQLWN</sequence>
<evidence type="ECO:0000313" key="2">
    <source>
        <dbReference type="Proteomes" id="UP001177021"/>
    </source>
</evidence>
<protein>
    <submittedName>
        <fullName evidence="1">Uncharacterized protein</fullName>
    </submittedName>
</protein>